<evidence type="ECO:0000313" key="1">
    <source>
        <dbReference type="EMBL" id="OQE12872.1"/>
    </source>
</evidence>
<dbReference type="EMBL" id="MLQL01000060">
    <property type="protein sequence ID" value="OQE12872.1"/>
    <property type="molecule type" value="Genomic_DNA"/>
</dbReference>
<reference evidence="2" key="1">
    <citation type="journal article" date="2017" name="Nat. Microbiol.">
        <title>Global analysis of biosynthetic gene clusters reveals vast potential of secondary metabolite production in Penicillium species.</title>
        <authorList>
            <person name="Nielsen J.C."/>
            <person name="Grijseels S."/>
            <person name="Prigent S."/>
            <person name="Ji B."/>
            <person name="Dainat J."/>
            <person name="Nielsen K.F."/>
            <person name="Frisvad J.C."/>
            <person name="Workman M."/>
            <person name="Nielsen J."/>
        </authorList>
    </citation>
    <scope>NUCLEOTIDE SEQUENCE [LARGE SCALE GENOMIC DNA]</scope>
    <source>
        <strain evidence="2">IBT 14082</strain>
    </source>
</reference>
<dbReference type="SUPFAM" id="SSF53335">
    <property type="entry name" value="S-adenosyl-L-methionine-dependent methyltransferases"/>
    <property type="match status" value="1"/>
</dbReference>
<dbReference type="OrthoDB" id="978at2759"/>
<comment type="caution">
    <text evidence="1">The sequence shown here is derived from an EMBL/GenBank/DDBJ whole genome shotgun (WGS) entry which is preliminary data.</text>
</comment>
<dbReference type="Proteomes" id="UP000191342">
    <property type="component" value="Unassembled WGS sequence"/>
</dbReference>
<proteinExistence type="predicted"/>
<protein>
    <submittedName>
        <fullName evidence="1">Uncharacterized protein</fullName>
    </submittedName>
</protein>
<dbReference type="AlphaFoldDB" id="A0A1V6SFS4"/>
<name>A0A1V6SFS4_9EURO</name>
<evidence type="ECO:0000313" key="2">
    <source>
        <dbReference type="Proteomes" id="UP000191342"/>
    </source>
</evidence>
<gene>
    <name evidence="1" type="ORF">PENFLA_c060G04988</name>
</gene>
<dbReference type="STRING" id="254877.A0A1V6SFS4"/>
<dbReference type="InterPro" id="IPR029063">
    <property type="entry name" value="SAM-dependent_MTases_sf"/>
</dbReference>
<dbReference type="Gene3D" id="3.40.50.150">
    <property type="entry name" value="Vaccinia Virus protein VP39"/>
    <property type="match status" value="1"/>
</dbReference>
<dbReference type="GO" id="GO:0008757">
    <property type="term" value="F:S-adenosylmethionine-dependent methyltransferase activity"/>
    <property type="evidence" value="ECO:0007669"/>
    <property type="project" value="InterPro"/>
</dbReference>
<dbReference type="SMART" id="SM01296">
    <property type="entry name" value="N2227"/>
    <property type="match status" value="1"/>
</dbReference>
<sequence length="519" mass="59578">MLLPQWILKGSSQTVSHSITREPIGPSIHELVSCLAGTSMHPCCCAIRSFLASRTLRGQGWLGETWHSLAITHEGFTRRYIFHPIAFFFSNSDSMLREVFSIFTCVAWVGFAIYLSPWMKDISREVEAYNATTFQYPVPLSTHNEERTRLMQNLQRSSGKWDSNHPRHRLLTALYGYTSYKDKNLAEVNRWRNLYKNVPKQQRTLLESTVHYTRKLNTIEHLLDTNNELAKSIVDHGLWFYNISQSELDEFIKESESQKRSADKTSVSQGMKHFVRDWADEGHEEREQSFGCILRSLAQTPRMTDRPLRVLLPGAGLGRLAHEVDNLGGFDVTMNEWSTYMNLAYRYVSSRSIPNSVPFYPYIDWWSHHATTEDLQRSITFPNQVIRPSSVLLIEGDFTTVFAEHTGQYDILVTLFFIDTARNLVTYLETIHRLLRPGGRWVNLGPLLYGTAPFVQLSLDEIVALSESMGFEFQETDPSVGDITVPGLQVRGLDVAYGRNARGLNKNAYQAQYWEAVKR</sequence>
<dbReference type="Pfam" id="PF07942">
    <property type="entry name" value="CARME"/>
    <property type="match status" value="1"/>
</dbReference>
<dbReference type="InterPro" id="IPR012901">
    <property type="entry name" value="CARME"/>
</dbReference>
<keyword evidence="2" id="KW-1185">Reference proteome</keyword>
<dbReference type="PANTHER" id="PTHR12303">
    <property type="entry name" value="CARNOSINE N-METHYLTRANSFERASE"/>
    <property type="match status" value="1"/>
</dbReference>
<dbReference type="CDD" id="cd02440">
    <property type="entry name" value="AdoMet_MTases"/>
    <property type="match status" value="1"/>
</dbReference>
<dbReference type="PANTHER" id="PTHR12303:SF13">
    <property type="match status" value="1"/>
</dbReference>
<organism evidence="1 2">
    <name type="scientific">Penicillium flavigenum</name>
    <dbReference type="NCBI Taxonomy" id="254877"/>
    <lineage>
        <taxon>Eukaryota</taxon>
        <taxon>Fungi</taxon>
        <taxon>Dikarya</taxon>
        <taxon>Ascomycota</taxon>
        <taxon>Pezizomycotina</taxon>
        <taxon>Eurotiomycetes</taxon>
        <taxon>Eurotiomycetidae</taxon>
        <taxon>Eurotiales</taxon>
        <taxon>Aspergillaceae</taxon>
        <taxon>Penicillium</taxon>
    </lineage>
</organism>
<accession>A0A1V6SFS4</accession>